<dbReference type="EMBL" id="CAMKVN010001768">
    <property type="protein sequence ID" value="CAI2177954.1"/>
    <property type="molecule type" value="Genomic_DNA"/>
</dbReference>
<dbReference type="InterPro" id="IPR023211">
    <property type="entry name" value="DNA_pol_palm_dom_sf"/>
</dbReference>
<evidence type="ECO:0000256" key="4">
    <source>
        <dbReference type="ARBA" id="ARBA00022932"/>
    </source>
</evidence>
<dbReference type="GO" id="GO:0003677">
    <property type="term" value="F:DNA binding"/>
    <property type="evidence" value="ECO:0007669"/>
    <property type="project" value="UniProtKB-KW"/>
</dbReference>
<dbReference type="GO" id="GO:0003887">
    <property type="term" value="F:DNA-directed DNA polymerase activity"/>
    <property type="evidence" value="ECO:0007669"/>
    <property type="project" value="UniProtKB-KW"/>
</dbReference>
<gene>
    <name evidence="8" type="ORF">FWILDA_LOCUS8343</name>
</gene>
<dbReference type="Gene3D" id="3.90.1600.10">
    <property type="entry name" value="Palm domain of DNA polymerase"/>
    <property type="match status" value="1"/>
</dbReference>
<evidence type="ECO:0000256" key="6">
    <source>
        <dbReference type="ARBA" id="ARBA00049244"/>
    </source>
</evidence>
<keyword evidence="4" id="KW-0239">DNA-directed DNA polymerase</keyword>
<evidence type="ECO:0000313" key="8">
    <source>
        <dbReference type="EMBL" id="CAI2177954.1"/>
    </source>
</evidence>
<accession>A0A9W4WPT5</accession>
<dbReference type="InterPro" id="IPR043502">
    <property type="entry name" value="DNA/RNA_pol_sf"/>
</dbReference>
<dbReference type="SUPFAM" id="SSF56672">
    <property type="entry name" value="DNA/RNA polymerases"/>
    <property type="match status" value="1"/>
</dbReference>
<keyword evidence="9" id="KW-1185">Reference proteome</keyword>
<dbReference type="Pfam" id="PF00136">
    <property type="entry name" value="DNA_pol_B"/>
    <property type="match status" value="1"/>
</dbReference>
<dbReference type="GO" id="GO:0006261">
    <property type="term" value="P:DNA-templated DNA replication"/>
    <property type="evidence" value="ECO:0007669"/>
    <property type="project" value="TreeGrafter"/>
</dbReference>
<organism evidence="8 9">
    <name type="scientific">Funneliformis geosporum</name>
    <dbReference type="NCBI Taxonomy" id="1117311"/>
    <lineage>
        <taxon>Eukaryota</taxon>
        <taxon>Fungi</taxon>
        <taxon>Fungi incertae sedis</taxon>
        <taxon>Mucoromycota</taxon>
        <taxon>Glomeromycotina</taxon>
        <taxon>Glomeromycetes</taxon>
        <taxon>Glomerales</taxon>
        <taxon>Glomeraceae</taxon>
        <taxon>Funneliformis</taxon>
    </lineage>
</organism>
<keyword evidence="5" id="KW-0238">DNA-binding</keyword>
<proteinExistence type="predicted"/>
<dbReference type="GO" id="GO:0000166">
    <property type="term" value="F:nucleotide binding"/>
    <property type="evidence" value="ECO:0007669"/>
    <property type="project" value="InterPro"/>
</dbReference>
<sequence>MKGKKKDTDKEGTIWGSGKEVEKKKDYMGAIKIKITAKEDFFSSFLKLPGCIPIDIRVCLRRYYSHSEVEEKRSLKFFLKKCDLDTKADMPYDKICITLPGAFVKLSQINDYRGVTFIAHVSLFNSHYRANRMKIRNLLDAYAFKRDMIFSSRVCENIEKGKYPTRSVRHNNKFEKKGLVPVVLEDLSNKKLKFKARLAPLGKKKQHLGKIISLAKKRGKRVPESLNSEYSSVCFDYDYWDSKQKALKLYINTFYGKAGNSKSPIFLCELAGGTTSAGKYNLNLVVEFVTKKRFRIKYGDTNSLYLICSNKYYEKCDEAFFRKDLFKEVYWTEMVNITMIVMKSLRNQVNAYLEIKNGTSYLSI</sequence>
<evidence type="ECO:0000313" key="9">
    <source>
        <dbReference type="Proteomes" id="UP001153678"/>
    </source>
</evidence>
<reference evidence="8" key="1">
    <citation type="submission" date="2022-08" db="EMBL/GenBank/DDBJ databases">
        <authorList>
            <person name="Kallberg Y."/>
            <person name="Tangrot J."/>
            <person name="Rosling A."/>
        </authorList>
    </citation>
    <scope>NUCLEOTIDE SEQUENCE</scope>
    <source>
        <strain evidence="8">Wild A</strain>
    </source>
</reference>
<evidence type="ECO:0000256" key="2">
    <source>
        <dbReference type="ARBA" id="ARBA00022679"/>
    </source>
</evidence>
<dbReference type="PANTHER" id="PTHR10322:SF23">
    <property type="entry name" value="DNA POLYMERASE DELTA CATALYTIC SUBUNIT"/>
    <property type="match status" value="1"/>
</dbReference>
<dbReference type="PANTHER" id="PTHR10322">
    <property type="entry name" value="DNA POLYMERASE CATALYTIC SUBUNIT"/>
    <property type="match status" value="1"/>
</dbReference>
<evidence type="ECO:0000256" key="1">
    <source>
        <dbReference type="ARBA" id="ARBA00012417"/>
    </source>
</evidence>
<evidence type="ECO:0000256" key="5">
    <source>
        <dbReference type="ARBA" id="ARBA00023125"/>
    </source>
</evidence>
<dbReference type="OrthoDB" id="2411376at2759"/>
<dbReference type="EC" id="2.7.7.7" evidence="1"/>
<evidence type="ECO:0000256" key="3">
    <source>
        <dbReference type="ARBA" id="ARBA00022695"/>
    </source>
</evidence>
<dbReference type="InterPro" id="IPR050240">
    <property type="entry name" value="DNA_pol_type-B"/>
</dbReference>
<feature type="domain" description="DNA-directed DNA polymerase family B multifunctional" evidence="7">
    <location>
        <begin position="221"/>
        <end position="315"/>
    </location>
</feature>
<comment type="catalytic activity">
    <reaction evidence="6">
        <text>DNA(n) + a 2'-deoxyribonucleoside 5'-triphosphate = DNA(n+1) + diphosphate</text>
        <dbReference type="Rhea" id="RHEA:22508"/>
        <dbReference type="Rhea" id="RHEA-COMP:17339"/>
        <dbReference type="Rhea" id="RHEA-COMP:17340"/>
        <dbReference type="ChEBI" id="CHEBI:33019"/>
        <dbReference type="ChEBI" id="CHEBI:61560"/>
        <dbReference type="ChEBI" id="CHEBI:173112"/>
        <dbReference type="EC" id="2.7.7.7"/>
    </reaction>
</comment>
<evidence type="ECO:0000259" key="7">
    <source>
        <dbReference type="Pfam" id="PF00136"/>
    </source>
</evidence>
<dbReference type="InterPro" id="IPR006134">
    <property type="entry name" value="DNA-dir_DNA_pol_B_multi_dom"/>
</dbReference>
<comment type="caution">
    <text evidence="8">The sequence shown here is derived from an EMBL/GenBank/DDBJ whole genome shotgun (WGS) entry which is preliminary data.</text>
</comment>
<dbReference type="Proteomes" id="UP001153678">
    <property type="component" value="Unassembled WGS sequence"/>
</dbReference>
<keyword evidence="2" id="KW-0808">Transferase</keyword>
<keyword evidence="3" id="KW-0548">Nucleotidyltransferase</keyword>
<dbReference type="AlphaFoldDB" id="A0A9W4WPT5"/>
<name>A0A9W4WPT5_9GLOM</name>
<protein>
    <recommendedName>
        <fullName evidence="1">DNA-directed DNA polymerase</fullName>
        <ecNumber evidence="1">2.7.7.7</ecNumber>
    </recommendedName>
</protein>